<dbReference type="OrthoDB" id="8949317at2759"/>
<evidence type="ECO:0000256" key="3">
    <source>
        <dbReference type="SAM" id="SignalP"/>
    </source>
</evidence>
<evidence type="ECO:0000256" key="1">
    <source>
        <dbReference type="ARBA" id="ARBA00023157"/>
    </source>
</evidence>
<dbReference type="SUPFAM" id="SSF58069">
    <property type="entry name" value="Virus ectodomain"/>
    <property type="match status" value="1"/>
</dbReference>
<reference evidence="4 5" key="1">
    <citation type="submission" date="2019-09" db="EMBL/GenBank/DDBJ databases">
        <title>Bird 10,000 Genomes (B10K) Project - Family phase.</title>
        <authorList>
            <person name="Zhang G."/>
        </authorList>
    </citation>
    <scope>NUCLEOTIDE SEQUENCE [LARGE SCALE GENOMIC DNA]</scope>
    <source>
        <strain evidence="4">B10K-DU-001-57</strain>
        <tissue evidence="4">Muscle</tissue>
    </source>
</reference>
<keyword evidence="5" id="KW-1185">Reference proteome</keyword>
<evidence type="ECO:0000313" key="5">
    <source>
        <dbReference type="Proteomes" id="UP000567872"/>
    </source>
</evidence>
<dbReference type="InterPro" id="IPR018154">
    <property type="entry name" value="TLV/ENV_coat_polyprotein"/>
</dbReference>
<sequence length="83" mass="9008">TKFHSFVCVLFPGLGVVELETATVDISAKLEVIQNALKDLESEINSLSQLTIQNHGALDYFLASQGGICLVLNTICCFYANKS</sequence>
<dbReference type="PANTHER" id="PTHR10424">
    <property type="entry name" value="VIRAL ENVELOPE PROTEIN"/>
    <property type="match status" value="1"/>
</dbReference>
<proteinExistence type="predicted"/>
<feature type="non-terminal residue" evidence="4">
    <location>
        <position position="83"/>
    </location>
</feature>
<keyword evidence="3" id="KW-0732">Signal</keyword>
<organism evidence="4 5">
    <name type="scientific">Anseranas semipalmata</name>
    <name type="common">Magpie goose</name>
    <name type="synonym">Anas semipalmata</name>
    <dbReference type="NCBI Taxonomy" id="8851"/>
    <lineage>
        <taxon>Eukaryota</taxon>
        <taxon>Metazoa</taxon>
        <taxon>Chordata</taxon>
        <taxon>Craniata</taxon>
        <taxon>Vertebrata</taxon>
        <taxon>Euteleostomi</taxon>
        <taxon>Archelosauria</taxon>
        <taxon>Archosauria</taxon>
        <taxon>Dinosauria</taxon>
        <taxon>Saurischia</taxon>
        <taxon>Theropoda</taxon>
        <taxon>Coelurosauria</taxon>
        <taxon>Aves</taxon>
        <taxon>Neognathae</taxon>
        <taxon>Galloanserae</taxon>
        <taxon>Anseriformes</taxon>
        <taxon>Anseranatidae</taxon>
        <taxon>Anseranas</taxon>
    </lineage>
</organism>
<gene>
    <name evidence="4" type="primary">Syna</name>
    <name evidence="4" type="ORF">ANSSEM_R15856</name>
</gene>
<feature type="signal peptide" evidence="3">
    <location>
        <begin position="1"/>
        <end position="19"/>
    </location>
</feature>
<evidence type="ECO:0000256" key="2">
    <source>
        <dbReference type="SAM" id="Coils"/>
    </source>
</evidence>
<keyword evidence="1" id="KW-1015">Disulfide bond</keyword>
<dbReference type="PANTHER" id="PTHR10424:SF73">
    <property type="entry name" value="ENDOGENOUS RETROVIRUS GROUP FC1 ENV POLYPROTEIN-RELATED"/>
    <property type="match status" value="1"/>
</dbReference>
<feature type="non-terminal residue" evidence="4">
    <location>
        <position position="1"/>
    </location>
</feature>
<dbReference type="Proteomes" id="UP000567872">
    <property type="component" value="Unassembled WGS sequence"/>
</dbReference>
<name>A0A7K9VIG6_ANSSE</name>
<dbReference type="EMBL" id="VXAA01006236">
    <property type="protein sequence ID" value="NXI72469.1"/>
    <property type="molecule type" value="Genomic_DNA"/>
</dbReference>
<accession>A0A7K9VIG6</accession>
<dbReference type="Pfam" id="PF00429">
    <property type="entry name" value="TLV_coat"/>
    <property type="match status" value="1"/>
</dbReference>
<keyword evidence="2" id="KW-0175">Coiled coil</keyword>
<evidence type="ECO:0000313" key="4">
    <source>
        <dbReference type="EMBL" id="NXI72469.1"/>
    </source>
</evidence>
<feature type="chain" id="PRO_5029474224" evidence="3">
    <location>
        <begin position="20"/>
        <end position="83"/>
    </location>
</feature>
<protein>
    <submittedName>
        <fullName evidence="4">SYNA protein</fullName>
    </submittedName>
</protein>
<feature type="coiled-coil region" evidence="2">
    <location>
        <begin position="23"/>
        <end position="50"/>
    </location>
</feature>
<dbReference type="Gene3D" id="1.10.287.210">
    <property type="match status" value="1"/>
</dbReference>
<comment type="caution">
    <text evidence="4">The sequence shown here is derived from an EMBL/GenBank/DDBJ whole genome shotgun (WGS) entry which is preliminary data.</text>
</comment>
<dbReference type="AlphaFoldDB" id="A0A7K9VIG6"/>